<dbReference type="InterPro" id="IPR010985">
    <property type="entry name" value="Ribbon_hlx_hlx"/>
</dbReference>
<sequence length="73" mass="8223">MSDVLIRDVPDEVLAVIDRRAAGLGLSRSEYLRRQLSQEAGRSEVAVTVADLERFSYLARDLDDPEVMDQAWS</sequence>
<dbReference type="Pfam" id="PF01402">
    <property type="entry name" value="RHH_1"/>
    <property type="match status" value="1"/>
</dbReference>
<dbReference type="Proteomes" id="UP000292346">
    <property type="component" value="Unassembled WGS sequence"/>
</dbReference>
<dbReference type="EMBL" id="SJJZ01000001">
    <property type="protein sequence ID" value="TCC10937.1"/>
    <property type="molecule type" value="Genomic_DNA"/>
</dbReference>
<dbReference type="SUPFAM" id="SSF47598">
    <property type="entry name" value="Ribbon-helix-helix"/>
    <property type="match status" value="1"/>
</dbReference>
<dbReference type="GO" id="GO:0006355">
    <property type="term" value="P:regulation of DNA-templated transcription"/>
    <property type="evidence" value="ECO:0007669"/>
    <property type="project" value="InterPro"/>
</dbReference>
<dbReference type="OrthoDB" id="3215765at2"/>
<evidence type="ECO:0000313" key="3">
    <source>
        <dbReference type="Proteomes" id="UP000292346"/>
    </source>
</evidence>
<evidence type="ECO:0000313" key="2">
    <source>
        <dbReference type="EMBL" id="TCC10937.1"/>
    </source>
</evidence>
<comment type="caution">
    <text evidence="2">The sequence shown here is derived from an EMBL/GenBank/DDBJ whole genome shotgun (WGS) entry which is preliminary data.</text>
</comment>
<organism evidence="2 3">
    <name type="scientific">Kribbella soli</name>
    <dbReference type="NCBI Taxonomy" id="1124743"/>
    <lineage>
        <taxon>Bacteria</taxon>
        <taxon>Bacillati</taxon>
        <taxon>Actinomycetota</taxon>
        <taxon>Actinomycetes</taxon>
        <taxon>Propionibacteriales</taxon>
        <taxon>Kribbellaceae</taxon>
        <taxon>Kribbella</taxon>
    </lineage>
</organism>
<protein>
    <submittedName>
        <fullName evidence="2">Ribbon-helix-helix protein, CopG family</fullName>
    </submittedName>
</protein>
<accession>A0A4R0HI00</accession>
<dbReference type="AlphaFoldDB" id="A0A4R0HI00"/>
<gene>
    <name evidence="2" type="ORF">E0H45_06470</name>
</gene>
<dbReference type="Gene3D" id="1.10.1220.10">
    <property type="entry name" value="Met repressor-like"/>
    <property type="match status" value="1"/>
</dbReference>
<dbReference type="InterPro" id="IPR013321">
    <property type="entry name" value="Arc_rbn_hlx_hlx"/>
</dbReference>
<keyword evidence="3" id="KW-1185">Reference proteome</keyword>
<feature type="domain" description="Ribbon-helix-helix protein CopG" evidence="1">
    <location>
        <begin position="9"/>
        <end position="42"/>
    </location>
</feature>
<evidence type="ECO:0000259" key="1">
    <source>
        <dbReference type="Pfam" id="PF01402"/>
    </source>
</evidence>
<proteinExistence type="predicted"/>
<name>A0A4R0HI00_9ACTN</name>
<dbReference type="RefSeq" id="WP_131335326.1">
    <property type="nucleotide sequence ID" value="NZ_SJJZ01000001.1"/>
</dbReference>
<dbReference type="InterPro" id="IPR002145">
    <property type="entry name" value="CopG"/>
</dbReference>
<reference evidence="2 3" key="1">
    <citation type="submission" date="2019-02" db="EMBL/GenBank/DDBJ databases">
        <title>Kribbella capetownensis sp. nov. and Kribbella speibonae sp. nov., isolated from soil.</title>
        <authorList>
            <person name="Curtis S.M."/>
            <person name="Norton I."/>
            <person name="Everest G.J."/>
            <person name="Meyers P.R."/>
        </authorList>
    </citation>
    <scope>NUCLEOTIDE SEQUENCE [LARGE SCALE GENOMIC DNA]</scope>
    <source>
        <strain evidence="2 3">KCTC 29219</strain>
    </source>
</reference>